<sequence length="299" mass="32472">MSRCWVARVPRESPAGSQGTHSTYWLPQIRCPELISFFRRYSPTSLGHERSGLDTQRSGIMKLLNVLMVGTGEHTAGFVGGGASGRRQEAAIDALSPGNAITIFTLDITHYPIALYAIERGIYVLMTKPAGKLLEHHKRYGPAYRDARARDRQHGDFNCLSSCMSQPKVQLETLKVWTGVDSDIRTTSTATAPNIWGTMVWPGTTPPPFYMRYAPDEDGHFNGRSGYGCVSLDKFVDTCRAINAGELNPADLGAKGLPTLRNTVATAAILEAGRRSLDAGRPLGGDGVQILGVRPLADV</sequence>
<dbReference type="GeneID" id="98127129"/>
<evidence type="ECO:0000313" key="2">
    <source>
        <dbReference type="EMBL" id="KAL2266488.1"/>
    </source>
</evidence>
<proteinExistence type="predicted"/>
<name>A0ABR4D849_9PEZI</name>
<dbReference type="RefSeq" id="XP_070865215.1">
    <property type="nucleotide sequence ID" value="XM_071012485.1"/>
</dbReference>
<evidence type="ECO:0000313" key="3">
    <source>
        <dbReference type="Proteomes" id="UP001600064"/>
    </source>
</evidence>
<evidence type="ECO:0008006" key="4">
    <source>
        <dbReference type="Google" id="ProtNLM"/>
    </source>
</evidence>
<comment type="caution">
    <text evidence="2">The sequence shown here is derived from an EMBL/GenBank/DDBJ whole genome shotgun (WGS) entry which is preliminary data.</text>
</comment>
<organism evidence="2 3">
    <name type="scientific">Remersonia thermophila</name>
    <dbReference type="NCBI Taxonomy" id="72144"/>
    <lineage>
        <taxon>Eukaryota</taxon>
        <taxon>Fungi</taxon>
        <taxon>Dikarya</taxon>
        <taxon>Ascomycota</taxon>
        <taxon>Pezizomycotina</taxon>
        <taxon>Sordariomycetes</taxon>
        <taxon>Sordariomycetidae</taxon>
        <taxon>Sordariales</taxon>
        <taxon>Sordariales incertae sedis</taxon>
        <taxon>Remersonia</taxon>
    </lineage>
</organism>
<gene>
    <name evidence="2" type="ORF">VTJ83DRAFT_5840</name>
</gene>
<feature type="region of interest" description="Disordered" evidence="1">
    <location>
        <begin position="1"/>
        <end position="20"/>
    </location>
</feature>
<dbReference type="InterPro" id="IPR036291">
    <property type="entry name" value="NAD(P)-bd_dom_sf"/>
</dbReference>
<dbReference type="SUPFAM" id="SSF51735">
    <property type="entry name" value="NAD(P)-binding Rossmann-fold domains"/>
    <property type="match status" value="1"/>
</dbReference>
<dbReference type="EMBL" id="JAZGUE010000005">
    <property type="protein sequence ID" value="KAL2266488.1"/>
    <property type="molecule type" value="Genomic_DNA"/>
</dbReference>
<evidence type="ECO:0000256" key="1">
    <source>
        <dbReference type="SAM" id="MobiDB-lite"/>
    </source>
</evidence>
<accession>A0ABR4D849</accession>
<keyword evidence="3" id="KW-1185">Reference proteome</keyword>
<protein>
    <recommendedName>
        <fullName evidence="4">Gfo/Idh/MocA-like oxidoreductase N-terminal domain-containing protein</fullName>
    </recommendedName>
</protein>
<dbReference type="Proteomes" id="UP001600064">
    <property type="component" value="Unassembled WGS sequence"/>
</dbReference>
<reference evidence="2 3" key="1">
    <citation type="journal article" date="2024" name="Commun. Biol.">
        <title>Comparative genomic analysis of thermophilic fungi reveals convergent evolutionary adaptations and gene losses.</title>
        <authorList>
            <person name="Steindorff A.S."/>
            <person name="Aguilar-Pontes M.V."/>
            <person name="Robinson A.J."/>
            <person name="Andreopoulos B."/>
            <person name="LaButti K."/>
            <person name="Kuo A."/>
            <person name="Mondo S."/>
            <person name="Riley R."/>
            <person name="Otillar R."/>
            <person name="Haridas S."/>
            <person name="Lipzen A."/>
            <person name="Grimwood J."/>
            <person name="Schmutz J."/>
            <person name="Clum A."/>
            <person name="Reid I.D."/>
            <person name="Moisan M.C."/>
            <person name="Butler G."/>
            <person name="Nguyen T.T.M."/>
            <person name="Dewar K."/>
            <person name="Conant G."/>
            <person name="Drula E."/>
            <person name="Henrissat B."/>
            <person name="Hansel C."/>
            <person name="Singer S."/>
            <person name="Hutchinson M.I."/>
            <person name="de Vries R.P."/>
            <person name="Natvig D.O."/>
            <person name="Powell A.J."/>
            <person name="Tsang A."/>
            <person name="Grigoriev I.V."/>
        </authorList>
    </citation>
    <scope>NUCLEOTIDE SEQUENCE [LARGE SCALE GENOMIC DNA]</scope>
    <source>
        <strain evidence="2 3">ATCC 22073</strain>
    </source>
</reference>